<evidence type="ECO:0000313" key="2">
    <source>
        <dbReference type="EMBL" id="ERN11439.1"/>
    </source>
</evidence>
<reference evidence="3" key="1">
    <citation type="journal article" date="2013" name="Science">
        <title>The Amborella genome and the evolution of flowering plants.</title>
        <authorList>
            <consortium name="Amborella Genome Project"/>
        </authorList>
    </citation>
    <scope>NUCLEOTIDE SEQUENCE [LARGE SCALE GENOMIC DNA]</scope>
</reference>
<organism evidence="2 3">
    <name type="scientific">Amborella trichopoda</name>
    <dbReference type="NCBI Taxonomy" id="13333"/>
    <lineage>
        <taxon>Eukaryota</taxon>
        <taxon>Viridiplantae</taxon>
        <taxon>Streptophyta</taxon>
        <taxon>Embryophyta</taxon>
        <taxon>Tracheophyta</taxon>
        <taxon>Spermatophyta</taxon>
        <taxon>Magnoliopsida</taxon>
        <taxon>Amborellales</taxon>
        <taxon>Amborellaceae</taxon>
        <taxon>Amborella</taxon>
    </lineage>
</organism>
<sequence length="80" mass="8644">MGGWVGWRGMERSDNKIAGWAGQGRRVARHGEDEIAGHGRRVATHRGRKSGKVKGGRGEEVLETGTSELLGEGERAFGED</sequence>
<evidence type="ECO:0000313" key="3">
    <source>
        <dbReference type="Proteomes" id="UP000017836"/>
    </source>
</evidence>
<feature type="compositionally biased region" description="Basic residues" evidence="1">
    <location>
        <begin position="38"/>
        <end position="55"/>
    </location>
</feature>
<dbReference type="EMBL" id="KI392687">
    <property type="protein sequence ID" value="ERN11439.1"/>
    <property type="molecule type" value="Genomic_DNA"/>
</dbReference>
<feature type="region of interest" description="Disordered" evidence="1">
    <location>
        <begin position="21"/>
        <end position="58"/>
    </location>
</feature>
<name>W1PUC8_AMBTC</name>
<evidence type="ECO:0000256" key="1">
    <source>
        <dbReference type="SAM" id="MobiDB-lite"/>
    </source>
</evidence>
<proteinExistence type="predicted"/>
<dbReference type="Proteomes" id="UP000017836">
    <property type="component" value="Unassembled WGS sequence"/>
</dbReference>
<protein>
    <submittedName>
        <fullName evidence="2">Uncharacterized protein</fullName>
    </submittedName>
</protein>
<dbReference type="HOGENOM" id="CLU_2592934_0_0_1"/>
<accession>W1PUC8</accession>
<keyword evidence="3" id="KW-1185">Reference proteome</keyword>
<dbReference type="Gramene" id="ERN11439">
    <property type="protein sequence ID" value="ERN11439"/>
    <property type="gene ID" value="AMTR_s00022p00059580"/>
</dbReference>
<gene>
    <name evidence="2" type="ORF">AMTR_s00022p00059580</name>
</gene>
<dbReference type="AlphaFoldDB" id="W1PUC8"/>